<dbReference type="EMBL" id="JAWRVI010000188">
    <property type="protein sequence ID" value="KAK4072814.1"/>
    <property type="molecule type" value="Genomic_DNA"/>
</dbReference>
<comment type="caution">
    <text evidence="2">The sequence shown here is derived from an EMBL/GenBank/DDBJ whole genome shotgun (WGS) entry which is preliminary data.</text>
</comment>
<gene>
    <name evidence="2" type="ORF">Purlil1_13250</name>
</gene>
<name>A0ABR0BEM8_PURLI</name>
<evidence type="ECO:0008006" key="4">
    <source>
        <dbReference type="Google" id="ProtNLM"/>
    </source>
</evidence>
<organism evidence="2 3">
    <name type="scientific">Purpureocillium lilacinum</name>
    <name type="common">Paecilomyces lilacinus</name>
    <dbReference type="NCBI Taxonomy" id="33203"/>
    <lineage>
        <taxon>Eukaryota</taxon>
        <taxon>Fungi</taxon>
        <taxon>Dikarya</taxon>
        <taxon>Ascomycota</taxon>
        <taxon>Pezizomycotina</taxon>
        <taxon>Sordariomycetes</taxon>
        <taxon>Hypocreomycetidae</taxon>
        <taxon>Hypocreales</taxon>
        <taxon>Ophiocordycipitaceae</taxon>
        <taxon>Purpureocillium</taxon>
    </lineage>
</organism>
<dbReference type="Proteomes" id="UP001287286">
    <property type="component" value="Unassembled WGS sequence"/>
</dbReference>
<reference evidence="2 3" key="1">
    <citation type="journal article" date="2024" name="Microbiol. Resour. Announc.">
        <title>Genome annotations for the ascomycete fungi Trichoderma harzianum, Trichoderma aggressivum, and Purpureocillium lilacinum.</title>
        <authorList>
            <person name="Beijen E.P.W."/>
            <person name="Ohm R.A."/>
        </authorList>
    </citation>
    <scope>NUCLEOTIDE SEQUENCE [LARGE SCALE GENOMIC DNA]</scope>
    <source>
        <strain evidence="2 3">CBS 150709</strain>
    </source>
</reference>
<protein>
    <recommendedName>
        <fullName evidence="4">EthD domain-containing protein</fullName>
    </recommendedName>
</protein>
<evidence type="ECO:0000313" key="3">
    <source>
        <dbReference type="Proteomes" id="UP001287286"/>
    </source>
</evidence>
<evidence type="ECO:0000313" key="2">
    <source>
        <dbReference type="EMBL" id="KAK4072814.1"/>
    </source>
</evidence>
<keyword evidence="3" id="KW-1185">Reference proteome</keyword>
<proteinExistence type="predicted"/>
<sequence>MDRSPAQVDARNALRLHPKPHGGRQDLAGKEVLRLRYETKEFFDADVTTFVDLYARPPPSGLPRVDLAPDVITNSGRSEDVFNAHRDEPYADTRSGEPLFAALFLVGTSDERSLVDFLHSADGVQQISRSGLEASVIENFTP</sequence>
<evidence type="ECO:0000256" key="1">
    <source>
        <dbReference type="SAM" id="MobiDB-lite"/>
    </source>
</evidence>
<accession>A0ABR0BEM8</accession>
<feature type="region of interest" description="Disordered" evidence="1">
    <location>
        <begin position="1"/>
        <end position="25"/>
    </location>
</feature>